<gene>
    <name evidence="1" type="ORF">BV25DRAFT_486075</name>
</gene>
<proteinExistence type="predicted"/>
<dbReference type="Proteomes" id="UP000814140">
    <property type="component" value="Unassembled WGS sequence"/>
</dbReference>
<evidence type="ECO:0000313" key="2">
    <source>
        <dbReference type="Proteomes" id="UP000814140"/>
    </source>
</evidence>
<evidence type="ECO:0000313" key="1">
    <source>
        <dbReference type="EMBL" id="KAI0062932.1"/>
    </source>
</evidence>
<reference evidence="1" key="1">
    <citation type="submission" date="2021-03" db="EMBL/GenBank/DDBJ databases">
        <authorList>
            <consortium name="DOE Joint Genome Institute"/>
            <person name="Ahrendt S."/>
            <person name="Looney B.P."/>
            <person name="Miyauchi S."/>
            <person name="Morin E."/>
            <person name="Drula E."/>
            <person name="Courty P.E."/>
            <person name="Chicoki N."/>
            <person name="Fauchery L."/>
            <person name="Kohler A."/>
            <person name="Kuo A."/>
            <person name="Labutti K."/>
            <person name="Pangilinan J."/>
            <person name="Lipzen A."/>
            <person name="Riley R."/>
            <person name="Andreopoulos W."/>
            <person name="He G."/>
            <person name="Johnson J."/>
            <person name="Barry K.W."/>
            <person name="Grigoriev I.V."/>
            <person name="Nagy L."/>
            <person name="Hibbett D."/>
            <person name="Henrissat B."/>
            <person name="Matheny P.B."/>
            <person name="Labbe J."/>
            <person name="Martin F."/>
        </authorList>
    </citation>
    <scope>NUCLEOTIDE SEQUENCE</scope>
    <source>
        <strain evidence="1">HHB10654</strain>
    </source>
</reference>
<protein>
    <submittedName>
        <fullName evidence="1">Uncharacterized protein</fullName>
    </submittedName>
</protein>
<sequence>MAPERSSDSLFLFQFFRSVYYQETANIWLSLAHVFEHGTLYTGLATALVLVLVTRYIRSPWRKVPPGPRGLPIVGNVQNV</sequence>
<name>A0ACB8T382_9AGAM</name>
<dbReference type="EMBL" id="MU277205">
    <property type="protein sequence ID" value="KAI0062932.1"/>
    <property type="molecule type" value="Genomic_DNA"/>
</dbReference>
<reference evidence="1" key="2">
    <citation type="journal article" date="2022" name="New Phytol.">
        <title>Evolutionary transition to the ectomycorrhizal habit in the genomes of a hyperdiverse lineage of mushroom-forming fungi.</title>
        <authorList>
            <person name="Looney B."/>
            <person name="Miyauchi S."/>
            <person name="Morin E."/>
            <person name="Drula E."/>
            <person name="Courty P.E."/>
            <person name="Kohler A."/>
            <person name="Kuo A."/>
            <person name="LaButti K."/>
            <person name="Pangilinan J."/>
            <person name="Lipzen A."/>
            <person name="Riley R."/>
            <person name="Andreopoulos W."/>
            <person name="He G."/>
            <person name="Johnson J."/>
            <person name="Nolan M."/>
            <person name="Tritt A."/>
            <person name="Barry K.W."/>
            <person name="Grigoriev I.V."/>
            <person name="Nagy L.G."/>
            <person name="Hibbett D."/>
            <person name="Henrissat B."/>
            <person name="Matheny P.B."/>
            <person name="Labbe J."/>
            <person name="Martin F.M."/>
        </authorList>
    </citation>
    <scope>NUCLEOTIDE SEQUENCE</scope>
    <source>
        <strain evidence="1">HHB10654</strain>
    </source>
</reference>
<keyword evidence="2" id="KW-1185">Reference proteome</keyword>
<accession>A0ACB8T382</accession>
<organism evidence="1 2">
    <name type="scientific">Artomyces pyxidatus</name>
    <dbReference type="NCBI Taxonomy" id="48021"/>
    <lineage>
        <taxon>Eukaryota</taxon>
        <taxon>Fungi</taxon>
        <taxon>Dikarya</taxon>
        <taxon>Basidiomycota</taxon>
        <taxon>Agaricomycotina</taxon>
        <taxon>Agaricomycetes</taxon>
        <taxon>Russulales</taxon>
        <taxon>Auriscalpiaceae</taxon>
        <taxon>Artomyces</taxon>
    </lineage>
</organism>
<comment type="caution">
    <text evidence="1">The sequence shown here is derived from an EMBL/GenBank/DDBJ whole genome shotgun (WGS) entry which is preliminary data.</text>
</comment>